<reference evidence="2" key="1">
    <citation type="submission" date="2018-02" db="EMBL/GenBank/DDBJ databases">
        <title>Rhizophora mucronata_Transcriptome.</title>
        <authorList>
            <person name="Meera S.P."/>
            <person name="Sreeshan A."/>
            <person name="Augustine A."/>
        </authorList>
    </citation>
    <scope>NUCLEOTIDE SEQUENCE</scope>
    <source>
        <tissue evidence="2">Leaf</tissue>
    </source>
</reference>
<sequence length="59" mass="6991">MFPTCNLDVPILSCRSLQLQYIAKKILIRKNFTDEIFILSIYFSIHFRLVILGRFLTLL</sequence>
<keyword evidence="1" id="KW-0472">Membrane</keyword>
<proteinExistence type="predicted"/>
<organism evidence="2">
    <name type="scientific">Rhizophora mucronata</name>
    <name type="common">Asiatic mangrove</name>
    <dbReference type="NCBI Taxonomy" id="61149"/>
    <lineage>
        <taxon>Eukaryota</taxon>
        <taxon>Viridiplantae</taxon>
        <taxon>Streptophyta</taxon>
        <taxon>Embryophyta</taxon>
        <taxon>Tracheophyta</taxon>
        <taxon>Spermatophyta</taxon>
        <taxon>Magnoliopsida</taxon>
        <taxon>eudicotyledons</taxon>
        <taxon>Gunneridae</taxon>
        <taxon>Pentapetalae</taxon>
        <taxon>rosids</taxon>
        <taxon>fabids</taxon>
        <taxon>Malpighiales</taxon>
        <taxon>Rhizophoraceae</taxon>
        <taxon>Rhizophora</taxon>
    </lineage>
</organism>
<feature type="transmembrane region" description="Helical" evidence="1">
    <location>
        <begin position="36"/>
        <end position="56"/>
    </location>
</feature>
<protein>
    <submittedName>
        <fullName evidence="2">Uncharacterized protein</fullName>
    </submittedName>
</protein>
<accession>A0A2P2QBL5</accession>
<name>A0A2P2QBL5_RHIMU</name>
<keyword evidence="1" id="KW-0812">Transmembrane</keyword>
<evidence type="ECO:0000313" key="2">
    <source>
        <dbReference type="EMBL" id="MBX64297.1"/>
    </source>
</evidence>
<dbReference type="AlphaFoldDB" id="A0A2P2QBL5"/>
<evidence type="ECO:0000256" key="1">
    <source>
        <dbReference type="SAM" id="Phobius"/>
    </source>
</evidence>
<dbReference type="EMBL" id="GGEC01083813">
    <property type="protein sequence ID" value="MBX64297.1"/>
    <property type="molecule type" value="Transcribed_RNA"/>
</dbReference>
<keyword evidence="1" id="KW-1133">Transmembrane helix</keyword>